<evidence type="ECO:0000256" key="1">
    <source>
        <dbReference type="SAM" id="Phobius"/>
    </source>
</evidence>
<protein>
    <recommendedName>
        <fullName evidence="4">Major facilitator superfamily (MFS) profile domain-containing protein</fullName>
    </recommendedName>
</protein>
<feature type="transmembrane region" description="Helical" evidence="1">
    <location>
        <begin position="12"/>
        <end position="36"/>
    </location>
</feature>
<dbReference type="EMBL" id="JAERSG010000001">
    <property type="protein sequence ID" value="MBL0746120.1"/>
    <property type="molecule type" value="Genomic_DNA"/>
</dbReference>
<name>A0ABS1L3G6_9ACTN</name>
<reference evidence="2 3" key="1">
    <citation type="submission" date="2021-01" db="EMBL/GenBank/DDBJ databases">
        <title>Genome seq and assembly of Nocardiodes sp. G10.</title>
        <authorList>
            <person name="Chhetri G."/>
        </authorList>
    </citation>
    <scope>NUCLEOTIDE SEQUENCE [LARGE SCALE GENOMIC DNA]</scope>
    <source>
        <strain evidence="2 3">G10</strain>
    </source>
</reference>
<feature type="transmembrane region" description="Helical" evidence="1">
    <location>
        <begin position="132"/>
        <end position="151"/>
    </location>
</feature>
<evidence type="ECO:0000313" key="3">
    <source>
        <dbReference type="Proteomes" id="UP000636918"/>
    </source>
</evidence>
<comment type="caution">
    <text evidence="2">The sequence shown here is derived from an EMBL/GenBank/DDBJ whole genome shotgun (WGS) entry which is preliminary data.</text>
</comment>
<gene>
    <name evidence="2" type="ORF">JI751_00735</name>
</gene>
<sequence>MTTYRPQPLWLLMGPLLGSAAGALVGLVLVVGTFGVGTVSDGTGEMLLALPVLVVVGVLVGGFLGAIAGFFAGLPFVFLVGRHLPRDVARRRAFTLGFAVSPLALLTTFGVINGDASWFVSGWPSVVDSGVGIVLLASSVMGGLMAAKAAGMDDLPEPVS</sequence>
<proteinExistence type="predicted"/>
<feature type="transmembrane region" description="Helical" evidence="1">
    <location>
        <begin position="93"/>
        <end position="112"/>
    </location>
</feature>
<keyword evidence="1" id="KW-0472">Membrane</keyword>
<dbReference type="Proteomes" id="UP000636918">
    <property type="component" value="Unassembled WGS sequence"/>
</dbReference>
<dbReference type="RefSeq" id="WP_201932207.1">
    <property type="nucleotide sequence ID" value="NZ_JAERSG010000001.1"/>
</dbReference>
<evidence type="ECO:0008006" key="4">
    <source>
        <dbReference type="Google" id="ProtNLM"/>
    </source>
</evidence>
<organism evidence="2 3">
    <name type="scientific">Nocardioides baculatus</name>
    <dbReference type="NCBI Taxonomy" id="2801337"/>
    <lineage>
        <taxon>Bacteria</taxon>
        <taxon>Bacillati</taxon>
        <taxon>Actinomycetota</taxon>
        <taxon>Actinomycetes</taxon>
        <taxon>Propionibacteriales</taxon>
        <taxon>Nocardioidaceae</taxon>
        <taxon>Nocardioides</taxon>
    </lineage>
</organism>
<keyword evidence="1" id="KW-0812">Transmembrane</keyword>
<feature type="transmembrane region" description="Helical" evidence="1">
    <location>
        <begin position="48"/>
        <end position="81"/>
    </location>
</feature>
<keyword evidence="3" id="KW-1185">Reference proteome</keyword>
<accession>A0ABS1L3G6</accession>
<keyword evidence="1" id="KW-1133">Transmembrane helix</keyword>
<evidence type="ECO:0000313" key="2">
    <source>
        <dbReference type="EMBL" id="MBL0746120.1"/>
    </source>
</evidence>